<sequence>MTSKIFKGLLISAFVTVSATNAMASNTSAATVATIEKYAPDANVSALNHRQISTLMNVISSSDDGFSGKKDQVQALIRNFENGLFSG</sequence>
<evidence type="ECO:0000313" key="2">
    <source>
        <dbReference type="EMBL" id="SDJ46485.1"/>
    </source>
</evidence>
<protein>
    <submittedName>
        <fullName evidence="2">Uncharacterized protein</fullName>
    </submittedName>
</protein>
<keyword evidence="3" id="KW-1185">Reference proteome</keyword>
<evidence type="ECO:0000313" key="3">
    <source>
        <dbReference type="Proteomes" id="UP000199093"/>
    </source>
</evidence>
<gene>
    <name evidence="2" type="ORF">SAMN04487993_10343</name>
</gene>
<dbReference type="AlphaFoldDB" id="A0A1G8U020"/>
<proteinExistence type="predicted"/>
<dbReference type="Proteomes" id="UP000199093">
    <property type="component" value="Unassembled WGS sequence"/>
</dbReference>
<feature type="chain" id="PRO_5011552121" evidence="1">
    <location>
        <begin position="25"/>
        <end position="87"/>
    </location>
</feature>
<reference evidence="2 3" key="1">
    <citation type="submission" date="2016-10" db="EMBL/GenBank/DDBJ databases">
        <authorList>
            <person name="de Groot N.N."/>
        </authorList>
    </citation>
    <scope>NUCLEOTIDE SEQUENCE [LARGE SCALE GENOMIC DNA]</scope>
    <source>
        <strain evidence="2 3">DSM 26424</strain>
    </source>
</reference>
<keyword evidence="1" id="KW-0732">Signal</keyword>
<organism evidence="2 3">
    <name type="scientific">Salipiger marinus</name>
    <dbReference type="NCBI Taxonomy" id="555512"/>
    <lineage>
        <taxon>Bacteria</taxon>
        <taxon>Pseudomonadati</taxon>
        <taxon>Pseudomonadota</taxon>
        <taxon>Alphaproteobacteria</taxon>
        <taxon>Rhodobacterales</taxon>
        <taxon>Roseobacteraceae</taxon>
        <taxon>Salipiger</taxon>
    </lineage>
</organism>
<dbReference type="EMBL" id="FNEJ01000034">
    <property type="protein sequence ID" value="SDJ46485.1"/>
    <property type="molecule type" value="Genomic_DNA"/>
</dbReference>
<accession>A0A1G8U020</accession>
<dbReference type="RefSeq" id="WP_131821878.1">
    <property type="nucleotide sequence ID" value="NZ_FNEJ01000034.1"/>
</dbReference>
<evidence type="ECO:0000256" key="1">
    <source>
        <dbReference type="SAM" id="SignalP"/>
    </source>
</evidence>
<name>A0A1G8U020_9RHOB</name>
<feature type="signal peptide" evidence="1">
    <location>
        <begin position="1"/>
        <end position="24"/>
    </location>
</feature>